<dbReference type="EMBL" id="JAWWNJ010000109">
    <property type="protein sequence ID" value="KAK6992553.1"/>
    <property type="molecule type" value="Genomic_DNA"/>
</dbReference>
<evidence type="ECO:0000256" key="1">
    <source>
        <dbReference type="SAM" id="MobiDB-lite"/>
    </source>
</evidence>
<name>A0AAV9ZU97_9AGAR</name>
<comment type="caution">
    <text evidence="2">The sequence shown here is derived from an EMBL/GenBank/DDBJ whole genome shotgun (WGS) entry which is preliminary data.</text>
</comment>
<sequence length="205" mass="21930">MTSSSRRVERAPGCVRRWTFTFGFDDRRRWDELGLRRGDIGESFQSRDGGYGGLPGVLELEMGSTPPTTATTRRTTAAPTSAGGGGRDVRDGEVLTVLDPRVGREVGGRVDGGEVLKQPDKILQFPSPPTSLPLPSTLSCLLLPLLAPFPTYINIPSTSAGFPTRRFDLDVDIDLDDPDATRGPCRPLSSVPSTSPPLSSSCVAT</sequence>
<feature type="region of interest" description="Disordered" evidence="1">
    <location>
        <begin position="62"/>
        <end position="90"/>
    </location>
</feature>
<dbReference type="AlphaFoldDB" id="A0AAV9ZU97"/>
<gene>
    <name evidence="2" type="ORF">R3P38DRAFT_155708</name>
</gene>
<keyword evidence="3" id="KW-1185">Reference proteome</keyword>
<reference evidence="2 3" key="1">
    <citation type="journal article" date="2024" name="J Genomics">
        <title>Draft genome sequencing and assembly of Favolaschia claudopus CIRM-BRFM 2984 isolated from oak limbs.</title>
        <authorList>
            <person name="Navarro D."/>
            <person name="Drula E."/>
            <person name="Chaduli D."/>
            <person name="Cazenave R."/>
            <person name="Ahrendt S."/>
            <person name="Wang J."/>
            <person name="Lipzen A."/>
            <person name="Daum C."/>
            <person name="Barry K."/>
            <person name="Grigoriev I.V."/>
            <person name="Favel A."/>
            <person name="Rosso M.N."/>
            <person name="Martin F."/>
        </authorList>
    </citation>
    <scope>NUCLEOTIDE SEQUENCE [LARGE SCALE GENOMIC DNA]</scope>
    <source>
        <strain evidence="2 3">CIRM-BRFM 2984</strain>
    </source>
</reference>
<protein>
    <submittedName>
        <fullName evidence="2">Uncharacterized protein</fullName>
    </submittedName>
</protein>
<feature type="compositionally biased region" description="Low complexity" evidence="1">
    <location>
        <begin position="63"/>
        <end position="81"/>
    </location>
</feature>
<proteinExistence type="predicted"/>
<feature type="compositionally biased region" description="Low complexity" evidence="1">
    <location>
        <begin position="187"/>
        <end position="205"/>
    </location>
</feature>
<organism evidence="2 3">
    <name type="scientific">Favolaschia claudopus</name>
    <dbReference type="NCBI Taxonomy" id="2862362"/>
    <lineage>
        <taxon>Eukaryota</taxon>
        <taxon>Fungi</taxon>
        <taxon>Dikarya</taxon>
        <taxon>Basidiomycota</taxon>
        <taxon>Agaricomycotina</taxon>
        <taxon>Agaricomycetes</taxon>
        <taxon>Agaricomycetidae</taxon>
        <taxon>Agaricales</taxon>
        <taxon>Marasmiineae</taxon>
        <taxon>Mycenaceae</taxon>
        <taxon>Favolaschia</taxon>
    </lineage>
</organism>
<dbReference type="Proteomes" id="UP001362999">
    <property type="component" value="Unassembled WGS sequence"/>
</dbReference>
<evidence type="ECO:0000313" key="3">
    <source>
        <dbReference type="Proteomes" id="UP001362999"/>
    </source>
</evidence>
<accession>A0AAV9ZU97</accession>
<evidence type="ECO:0000313" key="2">
    <source>
        <dbReference type="EMBL" id="KAK6992553.1"/>
    </source>
</evidence>
<feature type="region of interest" description="Disordered" evidence="1">
    <location>
        <begin position="178"/>
        <end position="205"/>
    </location>
</feature>